<reference evidence="1 2" key="1">
    <citation type="submission" date="2015-03" db="EMBL/GenBank/DDBJ databases">
        <authorList>
            <consortium name="Pathogen Informatics"/>
        </authorList>
    </citation>
    <scope>NUCLEOTIDE SEQUENCE [LARGE SCALE GENOMIC DNA]</scope>
    <source>
        <strain evidence="1 2">A1104</strain>
    </source>
</reference>
<protein>
    <submittedName>
        <fullName evidence="1">Uncharacterized protein</fullName>
    </submittedName>
</protein>
<dbReference type="AlphaFoldDB" id="A0A655C9D7"/>
<accession>A0A655C9D7</accession>
<evidence type="ECO:0000313" key="1">
    <source>
        <dbReference type="EMBL" id="CNU01963.1"/>
    </source>
</evidence>
<sequence>MASLNDGRIVARELDVTVVVGAFHLPGIDTKLAHSARIASGT</sequence>
<dbReference type="EMBL" id="CQPA01000009">
    <property type="protein sequence ID" value="CNU01963.1"/>
    <property type="molecule type" value="Genomic_DNA"/>
</dbReference>
<organism evidence="1 2">
    <name type="scientific">Salmonella enterica subsp. enterica serovar Bovismorbificans</name>
    <dbReference type="NCBI Taxonomy" id="58097"/>
    <lineage>
        <taxon>Bacteria</taxon>
        <taxon>Pseudomonadati</taxon>
        <taxon>Pseudomonadota</taxon>
        <taxon>Gammaproteobacteria</taxon>
        <taxon>Enterobacterales</taxon>
        <taxon>Enterobacteriaceae</taxon>
        <taxon>Salmonella</taxon>
    </lineage>
</organism>
<gene>
    <name evidence="1" type="ORF">ERS008198_01687</name>
</gene>
<proteinExistence type="predicted"/>
<evidence type="ECO:0000313" key="2">
    <source>
        <dbReference type="Proteomes" id="UP000041314"/>
    </source>
</evidence>
<name>A0A655C9D7_SALET</name>
<dbReference type="Proteomes" id="UP000041314">
    <property type="component" value="Unassembled WGS sequence"/>
</dbReference>